<dbReference type="AlphaFoldDB" id="A0AAD8WV51"/>
<accession>A0AAD8WV51</accession>
<dbReference type="Proteomes" id="UP001231189">
    <property type="component" value="Unassembled WGS sequence"/>
</dbReference>
<dbReference type="Gene3D" id="2.40.160.200">
    <property type="entry name" value="LURP1-related"/>
    <property type="match status" value="1"/>
</dbReference>
<dbReference type="InterPro" id="IPR025659">
    <property type="entry name" value="Tubby-like_C"/>
</dbReference>
<dbReference type="PANTHER" id="PTHR31087">
    <property type="match status" value="1"/>
</dbReference>
<reference evidence="2" key="1">
    <citation type="submission" date="2023-07" db="EMBL/GenBank/DDBJ databases">
        <title>A chromosome-level genome assembly of Lolium multiflorum.</title>
        <authorList>
            <person name="Chen Y."/>
            <person name="Copetti D."/>
            <person name="Kolliker R."/>
            <person name="Studer B."/>
        </authorList>
    </citation>
    <scope>NUCLEOTIDE SEQUENCE</scope>
    <source>
        <strain evidence="2">02402/16</strain>
        <tissue evidence="2">Leaf</tissue>
    </source>
</reference>
<dbReference type="EMBL" id="JAUUTY010000002">
    <property type="protein sequence ID" value="KAK1682097.1"/>
    <property type="molecule type" value="Genomic_DNA"/>
</dbReference>
<keyword evidence="3" id="KW-1185">Reference proteome</keyword>
<evidence type="ECO:0000313" key="2">
    <source>
        <dbReference type="EMBL" id="KAK1682097.1"/>
    </source>
</evidence>
<name>A0AAD8WV51_LOLMU</name>
<gene>
    <name evidence="2" type="ORF">QYE76_042945</name>
</gene>
<sequence>MAARNGAPPAKLPMSGPEICKPFVGPLTVTKKAFGLSVGDYNVTDASGAVVLRVKGEFFSSRRRRVVLDADGRLLLTMRGKAFSFHSSWEVFRGGSTNGSNLLFTVKRSSVIQLNASLDIFLAANRAEKVCDFKIKGSYFNRSCAFYHGTTNIMIAQMNRQFVLLGKDSCTVTIIPNVDHAFITSLVVILDEINQ</sequence>
<dbReference type="PANTHER" id="PTHR31087:SF58">
    <property type="entry name" value="OS07G0230700 PROTEIN"/>
    <property type="match status" value="1"/>
</dbReference>
<comment type="caution">
    <text evidence="2">The sequence shown here is derived from an EMBL/GenBank/DDBJ whole genome shotgun (WGS) entry which is preliminary data.</text>
</comment>
<dbReference type="Pfam" id="PF04525">
    <property type="entry name" value="LOR"/>
    <property type="match status" value="1"/>
</dbReference>
<dbReference type="InterPro" id="IPR007612">
    <property type="entry name" value="LOR"/>
</dbReference>
<organism evidence="2 3">
    <name type="scientific">Lolium multiflorum</name>
    <name type="common">Italian ryegrass</name>
    <name type="synonym">Lolium perenne subsp. multiflorum</name>
    <dbReference type="NCBI Taxonomy" id="4521"/>
    <lineage>
        <taxon>Eukaryota</taxon>
        <taxon>Viridiplantae</taxon>
        <taxon>Streptophyta</taxon>
        <taxon>Embryophyta</taxon>
        <taxon>Tracheophyta</taxon>
        <taxon>Spermatophyta</taxon>
        <taxon>Magnoliopsida</taxon>
        <taxon>Liliopsida</taxon>
        <taxon>Poales</taxon>
        <taxon>Poaceae</taxon>
        <taxon>BOP clade</taxon>
        <taxon>Pooideae</taxon>
        <taxon>Poodae</taxon>
        <taxon>Poeae</taxon>
        <taxon>Poeae Chloroplast Group 2 (Poeae type)</taxon>
        <taxon>Loliodinae</taxon>
        <taxon>Loliinae</taxon>
        <taxon>Lolium</taxon>
    </lineage>
</organism>
<proteinExistence type="inferred from homology"/>
<comment type="similarity">
    <text evidence="1">Belongs to the LOR family.</text>
</comment>
<dbReference type="InterPro" id="IPR038595">
    <property type="entry name" value="LOR_sf"/>
</dbReference>
<dbReference type="SUPFAM" id="SSF54518">
    <property type="entry name" value="Tubby C-terminal domain-like"/>
    <property type="match status" value="1"/>
</dbReference>
<evidence type="ECO:0000256" key="1">
    <source>
        <dbReference type="ARBA" id="ARBA00005437"/>
    </source>
</evidence>
<evidence type="ECO:0000313" key="3">
    <source>
        <dbReference type="Proteomes" id="UP001231189"/>
    </source>
</evidence>
<protein>
    <submittedName>
        <fullName evidence="2">Uncharacterized protein</fullName>
    </submittedName>
</protein>